<dbReference type="STRING" id="113562.SAMN04489716_8259"/>
<evidence type="ECO:0000259" key="10">
    <source>
        <dbReference type="Pfam" id="PF07730"/>
    </source>
</evidence>
<evidence type="ECO:0000256" key="3">
    <source>
        <dbReference type="ARBA" id="ARBA00022553"/>
    </source>
</evidence>
<evidence type="ECO:0000313" key="12">
    <source>
        <dbReference type="Proteomes" id="UP000198688"/>
    </source>
</evidence>
<feature type="transmembrane region" description="Helical" evidence="9">
    <location>
        <begin position="23"/>
        <end position="39"/>
    </location>
</feature>
<evidence type="ECO:0000256" key="4">
    <source>
        <dbReference type="ARBA" id="ARBA00022679"/>
    </source>
</evidence>
<reference evidence="11 12" key="1">
    <citation type="submission" date="2016-10" db="EMBL/GenBank/DDBJ databases">
        <authorList>
            <person name="de Groot N.N."/>
        </authorList>
    </citation>
    <scope>NUCLEOTIDE SEQUENCE [LARGE SCALE GENOMIC DNA]</scope>
    <source>
        <strain evidence="11 12">DSM 43941</strain>
    </source>
</reference>
<evidence type="ECO:0000256" key="9">
    <source>
        <dbReference type="SAM" id="Phobius"/>
    </source>
</evidence>
<dbReference type="Gene3D" id="3.30.565.10">
    <property type="entry name" value="Histidine kinase-like ATPase, C-terminal domain"/>
    <property type="match status" value="1"/>
</dbReference>
<dbReference type="GO" id="GO:0046983">
    <property type="term" value="F:protein dimerization activity"/>
    <property type="evidence" value="ECO:0007669"/>
    <property type="project" value="InterPro"/>
</dbReference>
<dbReference type="AlphaFoldDB" id="A0A1H2D5Z6"/>
<evidence type="ECO:0000313" key="11">
    <source>
        <dbReference type="EMBL" id="SDT78163.1"/>
    </source>
</evidence>
<dbReference type="Proteomes" id="UP000198688">
    <property type="component" value="Chromosome I"/>
</dbReference>
<feature type="transmembrane region" description="Helical" evidence="9">
    <location>
        <begin position="135"/>
        <end position="156"/>
    </location>
</feature>
<evidence type="ECO:0000256" key="8">
    <source>
        <dbReference type="ARBA" id="ARBA00023012"/>
    </source>
</evidence>
<dbReference type="InterPro" id="IPR036890">
    <property type="entry name" value="HATPase_C_sf"/>
</dbReference>
<keyword evidence="9" id="KW-1133">Transmembrane helix</keyword>
<evidence type="ECO:0000256" key="5">
    <source>
        <dbReference type="ARBA" id="ARBA00022741"/>
    </source>
</evidence>
<dbReference type="PANTHER" id="PTHR24421">
    <property type="entry name" value="NITRATE/NITRITE SENSOR PROTEIN NARX-RELATED"/>
    <property type="match status" value="1"/>
</dbReference>
<dbReference type="PANTHER" id="PTHR24421:SF10">
    <property type="entry name" value="NITRATE_NITRITE SENSOR PROTEIN NARQ"/>
    <property type="match status" value="1"/>
</dbReference>
<evidence type="ECO:0000256" key="6">
    <source>
        <dbReference type="ARBA" id="ARBA00022777"/>
    </source>
</evidence>
<dbReference type="CDD" id="cd16917">
    <property type="entry name" value="HATPase_UhpB-NarQ-NarX-like"/>
    <property type="match status" value="1"/>
</dbReference>
<evidence type="ECO:0000256" key="2">
    <source>
        <dbReference type="ARBA" id="ARBA00012438"/>
    </source>
</evidence>
<dbReference type="EMBL" id="LT629758">
    <property type="protein sequence ID" value="SDT78163.1"/>
    <property type="molecule type" value="Genomic_DNA"/>
</dbReference>
<dbReference type="GO" id="GO:0016020">
    <property type="term" value="C:membrane"/>
    <property type="evidence" value="ECO:0007669"/>
    <property type="project" value="InterPro"/>
</dbReference>
<feature type="transmembrane region" description="Helical" evidence="9">
    <location>
        <begin position="112"/>
        <end position="129"/>
    </location>
</feature>
<dbReference type="InterPro" id="IPR050482">
    <property type="entry name" value="Sensor_HK_TwoCompSys"/>
</dbReference>
<keyword evidence="3" id="KW-0597">Phosphoprotein</keyword>
<keyword evidence="8" id="KW-0902">Two-component regulatory system</keyword>
<protein>
    <recommendedName>
        <fullName evidence="2">histidine kinase</fullName>
        <ecNumber evidence="2">2.7.13.3</ecNumber>
    </recommendedName>
</protein>
<evidence type="ECO:0000256" key="7">
    <source>
        <dbReference type="ARBA" id="ARBA00022840"/>
    </source>
</evidence>
<keyword evidence="6 11" id="KW-0418">Kinase</keyword>
<dbReference type="GO" id="GO:0000155">
    <property type="term" value="F:phosphorelay sensor kinase activity"/>
    <property type="evidence" value="ECO:0007669"/>
    <property type="project" value="InterPro"/>
</dbReference>
<dbReference type="SUPFAM" id="SSF55874">
    <property type="entry name" value="ATPase domain of HSP90 chaperone/DNA topoisomerase II/histidine kinase"/>
    <property type="match status" value="1"/>
</dbReference>
<keyword evidence="4" id="KW-0808">Transferase</keyword>
<dbReference type="InterPro" id="IPR011712">
    <property type="entry name" value="Sig_transdc_His_kin_sub3_dim/P"/>
</dbReference>
<keyword evidence="7" id="KW-0067">ATP-binding</keyword>
<feature type="domain" description="Signal transduction histidine kinase subgroup 3 dimerisation and phosphoacceptor" evidence="10">
    <location>
        <begin position="174"/>
        <end position="240"/>
    </location>
</feature>
<feature type="transmembrane region" description="Helical" evidence="9">
    <location>
        <begin position="69"/>
        <end position="100"/>
    </location>
</feature>
<gene>
    <name evidence="11" type="ORF">SAMN04489716_8259</name>
</gene>
<dbReference type="EC" id="2.7.13.3" evidence="2"/>
<keyword evidence="5" id="KW-0547">Nucleotide-binding</keyword>
<keyword evidence="9" id="KW-0812">Transmembrane</keyword>
<keyword evidence="12" id="KW-1185">Reference proteome</keyword>
<dbReference type="Pfam" id="PF07730">
    <property type="entry name" value="HisKA_3"/>
    <property type="match status" value="1"/>
</dbReference>
<proteinExistence type="predicted"/>
<name>A0A1H2D5Z6_9ACTN</name>
<sequence length="370" mass="39074">MAYVPWRTAWQYGEVERNRSDRALGGMLAVVAVAGTVAAGRSAVPVDITGCVLVAVAALALTVRRSRPLVSLVVAALCTGVYLAVGYPYGPVVVVFMIAVYSAARHAKPRDAVLVASAALMLLLVHLLVSDRDLGWLGVVPVAAWVVVPGALGHGLRLREQSARQARAEALAGERLRIAQEVHDVVGHGLAAIKMQADIALHMLHRRPGQAEVALTAISETSEQALAELRAALAAVRGHDLVAGLARLDDLRRRMAEAGVVVRVHVTGDHVPAMPAAVDLAGYRIVQESLTNVLRHGHCEKAEVLLRYAGDSLTITIANPLDGDAGTSPGVGSGIAGMRARVQALGGEFMAGRYERRFEVRARLPFGGVS</sequence>
<accession>A0A1H2D5Z6</accession>
<comment type="catalytic activity">
    <reaction evidence="1">
        <text>ATP + protein L-histidine = ADP + protein N-phospho-L-histidine.</text>
        <dbReference type="EC" id="2.7.13.3"/>
    </reaction>
</comment>
<dbReference type="Gene3D" id="1.20.5.1930">
    <property type="match status" value="1"/>
</dbReference>
<evidence type="ECO:0000256" key="1">
    <source>
        <dbReference type="ARBA" id="ARBA00000085"/>
    </source>
</evidence>
<feature type="transmembrane region" description="Helical" evidence="9">
    <location>
        <begin position="46"/>
        <end position="63"/>
    </location>
</feature>
<dbReference type="GO" id="GO:0005524">
    <property type="term" value="F:ATP binding"/>
    <property type="evidence" value="ECO:0007669"/>
    <property type="project" value="UniProtKB-KW"/>
</dbReference>
<organism evidence="11 12">
    <name type="scientific">Actinoplanes derwentensis</name>
    <dbReference type="NCBI Taxonomy" id="113562"/>
    <lineage>
        <taxon>Bacteria</taxon>
        <taxon>Bacillati</taxon>
        <taxon>Actinomycetota</taxon>
        <taxon>Actinomycetes</taxon>
        <taxon>Micromonosporales</taxon>
        <taxon>Micromonosporaceae</taxon>
        <taxon>Actinoplanes</taxon>
    </lineage>
</organism>
<keyword evidence="9" id="KW-0472">Membrane</keyword>